<sequence>MKQTLKYAGLNDSASGLTIFLEQSVGTSKRVRTVVIPWEELIDRKTLDYIDKAIRARMIAAWEGPDEIDRVIPGLC</sequence>
<dbReference type="EMBL" id="LN854085">
    <property type="protein sequence ID" value="CRY97442.1"/>
    <property type="molecule type" value="Genomic_DNA"/>
</dbReference>
<name>A0A0H5QNW2_9ZZZZ</name>
<reference evidence="1" key="2">
    <citation type="submission" date="2015-07" db="EMBL/GenBank/DDBJ databases">
        <title>Plasmids, circular viruses and viroids from rat gut.</title>
        <authorList>
            <person name="Jorgensen T.J."/>
            <person name="Hansen M.A."/>
            <person name="Xu Z."/>
            <person name="Tabak M.A."/>
            <person name="Sorensen S.J."/>
            <person name="Hansen L.H."/>
        </authorList>
    </citation>
    <scope>NUCLEOTIDE SEQUENCE</scope>
    <source>
        <strain evidence="1">RGFK1554</strain>
    </source>
</reference>
<protein>
    <submittedName>
        <fullName evidence="1">Uncharacterized protein</fullName>
    </submittedName>
</protein>
<dbReference type="AlphaFoldDB" id="A0A0H5QNW2"/>
<evidence type="ECO:0000313" key="1">
    <source>
        <dbReference type="EMBL" id="CRY97442.1"/>
    </source>
</evidence>
<proteinExistence type="predicted"/>
<reference evidence="1" key="1">
    <citation type="submission" date="2015-06" db="EMBL/GenBank/DDBJ databases">
        <authorList>
            <person name="Joergensen T."/>
        </authorList>
    </citation>
    <scope>NUCLEOTIDE SEQUENCE</scope>
    <source>
        <strain evidence="1">RGFK1554</strain>
    </source>
</reference>
<accession>A0A0H5QNW2</accession>
<organism evidence="1">
    <name type="scientific">uncultured prokaryote</name>
    <dbReference type="NCBI Taxonomy" id="198431"/>
    <lineage>
        <taxon>unclassified sequences</taxon>
        <taxon>environmental samples</taxon>
    </lineage>
</organism>